<dbReference type="EMBL" id="CAJVPQ010013276">
    <property type="protein sequence ID" value="CAG8735206.1"/>
    <property type="molecule type" value="Genomic_DNA"/>
</dbReference>
<reference evidence="2" key="1">
    <citation type="submission" date="2021-06" db="EMBL/GenBank/DDBJ databases">
        <authorList>
            <person name="Kallberg Y."/>
            <person name="Tangrot J."/>
            <person name="Rosling A."/>
        </authorList>
    </citation>
    <scope>NUCLEOTIDE SEQUENCE</scope>
    <source>
        <strain evidence="2">UK204</strain>
    </source>
</reference>
<feature type="non-terminal residue" evidence="2">
    <location>
        <position position="60"/>
    </location>
</feature>
<dbReference type="Proteomes" id="UP000789570">
    <property type="component" value="Unassembled WGS sequence"/>
</dbReference>
<evidence type="ECO:0000313" key="2">
    <source>
        <dbReference type="EMBL" id="CAG8735206.1"/>
    </source>
</evidence>
<protein>
    <submittedName>
        <fullName evidence="2">12203_t:CDS:1</fullName>
    </submittedName>
</protein>
<keyword evidence="3" id="KW-1185">Reference proteome</keyword>
<name>A0A9N9NGD4_9GLOM</name>
<sequence length="60" mass="6942">MKGKKVGNNEETEEGENEETEIKVLTRLDYITNSSSNTNFSKVFRSIRRQRLLRTADAHV</sequence>
<evidence type="ECO:0000256" key="1">
    <source>
        <dbReference type="SAM" id="MobiDB-lite"/>
    </source>
</evidence>
<accession>A0A9N9NGD4</accession>
<organism evidence="2 3">
    <name type="scientific">Funneliformis caledonium</name>
    <dbReference type="NCBI Taxonomy" id="1117310"/>
    <lineage>
        <taxon>Eukaryota</taxon>
        <taxon>Fungi</taxon>
        <taxon>Fungi incertae sedis</taxon>
        <taxon>Mucoromycota</taxon>
        <taxon>Glomeromycotina</taxon>
        <taxon>Glomeromycetes</taxon>
        <taxon>Glomerales</taxon>
        <taxon>Glomeraceae</taxon>
        <taxon>Funneliformis</taxon>
    </lineage>
</organism>
<comment type="caution">
    <text evidence="2">The sequence shown here is derived from an EMBL/GenBank/DDBJ whole genome shotgun (WGS) entry which is preliminary data.</text>
</comment>
<proteinExistence type="predicted"/>
<feature type="region of interest" description="Disordered" evidence="1">
    <location>
        <begin position="1"/>
        <end position="20"/>
    </location>
</feature>
<gene>
    <name evidence="2" type="ORF">FCALED_LOCUS15250</name>
</gene>
<dbReference type="AlphaFoldDB" id="A0A9N9NGD4"/>
<feature type="compositionally biased region" description="Acidic residues" evidence="1">
    <location>
        <begin position="10"/>
        <end position="19"/>
    </location>
</feature>
<evidence type="ECO:0000313" key="3">
    <source>
        <dbReference type="Proteomes" id="UP000789570"/>
    </source>
</evidence>